<proteinExistence type="predicted"/>
<reference evidence="1 2" key="1">
    <citation type="submission" date="2019-12" db="EMBL/GenBank/DDBJ databases">
        <title>Novel species isolated from a subtropical stream in China.</title>
        <authorList>
            <person name="Lu H."/>
        </authorList>
    </citation>
    <scope>NUCLEOTIDE SEQUENCE [LARGE SCALE GENOMIC DNA]</scope>
    <source>
        <strain evidence="1 2">FT55W</strain>
    </source>
</reference>
<gene>
    <name evidence="1" type="ORF">GTP45_25610</name>
</gene>
<dbReference type="RefSeq" id="WP_161016654.1">
    <property type="nucleotide sequence ID" value="NZ_WWCK01000008.1"/>
</dbReference>
<dbReference type="Proteomes" id="UP000450012">
    <property type="component" value="Unassembled WGS sequence"/>
</dbReference>
<dbReference type="Pfam" id="PF13711">
    <property type="entry name" value="DUF4160"/>
    <property type="match status" value="1"/>
</dbReference>
<comment type="caution">
    <text evidence="1">The sequence shown here is derived from an EMBL/GenBank/DDBJ whole genome shotgun (WGS) entry which is preliminary data.</text>
</comment>
<keyword evidence="2" id="KW-1185">Reference proteome</keyword>
<protein>
    <submittedName>
        <fullName evidence="1">DUF4160 domain-containing protein</fullName>
    </submittedName>
</protein>
<evidence type="ECO:0000313" key="1">
    <source>
        <dbReference type="EMBL" id="MYM70155.1"/>
    </source>
</evidence>
<evidence type="ECO:0000313" key="2">
    <source>
        <dbReference type="Proteomes" id="UP000450012"/>
    </source>
</evidence>
<organism evidence="1 2">
    <name type="scientific">Duganella rivi</name>
    <dbReference type="NCBI Taxonomy" id="2666083"/>
    <lineage>
        <taxon>Bacteria</taxon>
        <taxon>Pseudomonadati</taxon>
        <taxon>Pseudomonadota</taxon>
        <taxon>Betaproteobacteria</taxon>
        <taxon>Burkholderiales</taxon>
        <taxon>Oxalobacteraceae</taxon>
        <taxon>Telluria group</taxon>
        <taxon>Duganella</taxon>
    </lineage>
</organism>
<accession>A0A7X4GUY6</accession>
<name>A0A7X4GUY6_9BURK</name>
<dbReference type="InterPro" id="IPR025427">
    <property type="entry name" value="DUF4160"/>
</dbReference>
<dbReference type="AlphaFoldDB" id="A0A7X4GUY6"/>
<dbReference type="EMBL" id="WWCK01000008">
    <property type="protein sequence ID" value="MYM70155.1"/>
    <property type="molecule type" value="Genomic_DNA"/>
</dbReference>
<sequence length="81" mass="9401">MPVILRYKGYALFFYSSEGFPREPMHIHVRGNGGDAKIWLEPEIMVASSAAIPAKKLRELISLVREQRELFIEAWKGYFDE</sequence>